<dbReference type="SUPFAM" id="SSF53448">
    <property type="entry name" value="Nucleotide-diphospho-sugar transferases"/>
    <property type="match status" value="1"/>
</dbReference>
<dbReference type="EMBL" id="JBHSMI010000004">
    <property type="protein sequence ID" value="MFC5401649.1"/>
    <property type="molecule type" value="Genomic_DNA"/>
</dbReference>
<sequence length="402" mass="46756">MYTMCTIIAKNYIAFARTLVQSFLEHHPNGKAYVLLADESEGLLDGHEKDFEWVHLKDIGLPEWPSLRFQYGITEFSTAVKPFLLEYLLSVRGEEHVVYFDPDILITQRMDDFFQELPEYTIVLTPHILTPLPDDGQKPEEIDLLKSGVYNLGFIAVTRKDETFRMLRWWKERLLRYCLMDPAKGYHVDQRWMDLVPAMYESVRIWKDPGYNAAYWNLHERPIVNNGGMYEVGGRPLTFYHFSGFSADLSVISKHQTRFQWRHAPDLLGLFRDYLARLTLNGYAKTAGWRYAYHYFDNGIVIPAIAREVYRKIGASQVFGNPFSTLTPHGFYLWLFAPMSLSGRIPRLLKEIYDIRVDLQRLFPDPTGGSRHGLMTWARTFVPMEYGVDPIVWNPVLDSMGG</sequence>
<dbReference type="Gene3D" id="3.90.550.10">
    <property type="entry name" value="Spore Coat Polysaccharide Biosynthesis Protein SpsA, Chain A"/>
    <property type="match status" value="1"/>
</dbReference>
<name>A0ABW0HKB2_9BACL</name>
<evidence type="ECO:0000313" key="1">
    <source>
        <dbReference type="EMBL" id="MFC5401649.1"/>
    </source>
</evidence>
<keyword evidence="2" id="KW-1185">Reference proteome</keyword>
<protein>
    <recommendedName>
        <fullName evidence="3">Glycosyl transferase</fullName>
    </recommendedName>
</protein>
<gene>
    <name evidence="1" type="ORF">ACFPOF_02790</name>
</gene>
<organism evidence="1 2">
    <name type="scientific">Cohnella soli</name>
    <dbReference type="NCBI Taxonomy" id="425005"/>
    <lineage>
        <taxon>Bacteria</taxon>
        <taxon>Bacillati</taxon>
        <taxon>Bacillota</taxon>
        <taxon>Bacilli</taxon>
        <taxon>Bacillales</taxon>
        <taxon>Paenibacillaceae</taxon>
        <taxon>Cohnella</taxon>
    </lineage>
</organism>
<reference evidence="2" key="1">
    <citation type="journal article" date="2019" name="Int. J. Syst. Evol. Microbiol.">
        <title>The Global Catalogue of Microorganisms (GCM) 10K type strain sequencing project: providing services to taxonomists for standard genome sequencing and annotation.</title>
        <authorList>
            <consortium name="The Broad Institute Genomics Platform"/>
            <consortium name="The Broad Institute Genome Sequencing Center for Infectious Disease"/>
            <person name="Wu L."/>
            <person name="Ma J."/>
        </authorList>
    </citation>
    <scope>NUCLEOTIDE SEQUENCE [LARGE SCALE GENOMIC DNA]</scope>
    <source>
        <strain evidence="2">CGMCC 1.18575</strain>
    </source>
</reference>
<evidence type="ECO:0008006" key="3">
    <source>
        <dbReference type="Google" id="ProtNLM"/>
    </source>
</evidence>
<dbReference type="InterPro" id="IPR029044">
    <property type="entry name" value="Nucleotide-diphossugar_trans"/>
</dbReference>
<proteinExistence type="predicted"/>
<dbReference type="Proteomes" id="UP001596113">
    <property type="component" value="Unassembled WGS sequence"/>
</dbReference>
<accession>A0ABW0HKB2</accession>
<comment type="caution">
    <text evidence="1">The sequence shown here is derived from an EMBL/GenBank/DDBJ whole genome shotgun (WGS) entry which is preliminary data.</text>
</comment>
<evidence type="ECO:0000313" key="2">
    <source>
        <dbReference type="Proteomes" id="UP001596113"/>
    </source>
</evidence>
<dbReference type="RefSeq" id="WP_378129409.1">
    <property type="nucleotide sequence ID" value="NZ_JBHSMI010000004.1"/>
</dbReference>